<keyword evidence="1" id="KW-0472">Membrane</keyword>
<keyword evidence="1" id="KW-1133">Transmembrane helix</keyword>
<keyword evidence="1" id="KW-0812">Transmembrane</keyword>
<protein>
    <recommendedName>
        <fullName evidence="4">PH domain-containing protein</fullName>
    </recommendedName>
</protein>
<keyword evidence="3" id="KW-1185">Reference proteome</keyword>
<proteinExistence type="predicted"/>
<feature type="transmembrane region" description="Helical" evidence="1">
    <location>
        <begin position="7"/>
        <end position="28"/>
    </location>
</feature>
<evidence type="ECO:0000313" key="2">
    <source>
        <dbReference type="EMBL" id="GAA2360258.1"/>
    </source>
</evidence>
<gene>
    <name evidence="2" type="ORF">GCM10010170_055130</name>
</gene>
<dbReference type="EMBL" id="BAAARV010000046">
    <property type="protein sequence ID" value="GAA2360258.1"/>
    <property type="molecule type" value="Genomic_DNA"/>
</dbReference>
<organism evidence="2 3">
    <name type="scientific">Dactylosporangium salmoneum</name>
    <dbReference type="NCBI Taxonomy" id="53361"/>
    <lineage>
        <taxon>Bacteria</taxon>
        <taxon>Bacillati</taxon>
        <taxon>Actinomycetota</taxon>
        <taxon>Actinomycetes</taxon>
        <taxon>Micromonosporales</taxon>
        <taxon>Micromonosporaceae</taxon>
        <taxon>Dactylosporangium</taxon>
    </lineage>
</organism>
<dbReference type="RefSeq" id="WP_344615411.1">
    <property type="nucleotide sequence ID" value="NZ_BAAARV010000046.1"/>
</dbReference>
<accession>A0ABN3GSV8</accession>
<evidence type="ECO:0000256" key="1">
    <source>
        <dbReference type="SAM" id="Phobius"/>
    </source>
</evidence>
<feature type="transmembrane region" description="Helical" evidence="1">
    <location>
        <begin position="40"/>
        <end position="63"/>
    </location>
</feature>
<dbReference type="Proteomes" id="UP001501444">
    <property type="component" value="Unassembled WGS sequence"/>
</dbReference>
<name>A0ABN3GSV8_9ACTN</name>
<feature type="transmembrane region" description="Helical" evidence="1">
    <location>
        <begin position="139"/>
        <end position="157"/>
    </location>
</feature>
<evidence type="ECO:0008006" key="4">
    <source>
        <dbReference type="Google" id="ProtNLM"/>
    </source>
</evidence>
<sequence>MLEIIAFRTILLVALGVSVVIGLVAWFATNGLEGTSRPAGLVMAIGVPGVGVLLALLLTLLIVKPWYYTRDIADMLAGKAWAHWRYDEAEWRAGNRVEGRRNRGNQYTAGVFVLLLGATMLLCGLGLDDPQARNEMMLAGAASVGVAVVILLVILSMNAHTRARRSPAGDVYISPLGIYRRPGGYTILHGYGTRVHNIELVDGPPAVVQFDVRVQQRGLTDGPLVHRYTIQREQATDVLVPAGCEDEARTLLERFRDEIL</sequence>
<feature type="transmembrane region" description="Helical" evidence="1">
    <location>
        <begin position="107"/>
        <end position="127"/>
    </location>
</feature>
<evidence type="ECO:0000313" key="3">
    <source>
        <dbReference type="Proteomes" id="UP001501444"/>
    </source>
</evidence>
<comment type="caution">
    <text evidence="2">The sequence shown here is derived from an EMBL/GenBank/DDBJ whole genome shotgun (WGS) entry which is preliminary data.</text>
</comment>
<reference evidence="2 3" key="1">
    <citation type="journal article" date="2019" name="Int. J. Syst. Evol. Microbiol.">
        <title>The Global Catalogue of Microorganisms (GCM) 10K type strain sequencing project: providing services to taxonomists for standard genome sequencing and annotation.</title>
        <authorList>
            <consortium name="The Broad Institute Genomics Platform"/>
            <consortium name="The Broad Institute Genome Sequencing Center for Infectious Disease"/>
            <person name="Wu L."/>
            <person name="Ma J."/>
        </authorList>
    </citation>
    <scope>NUCLEOTIDE SEQUENCE [LARGE SCALE GENOMIC DNA]</scope>
    <source>
        <strain evidence="2 3">JCM 3272</strain>
    </source>
</reference>